<organism evidence="3 4">
    <name type="scientific">Streptomyces violaceoruber</name>
    <dbReference type="NCBI Taxonomy" id="1935"/>
    <lineage>
        <taxon>Bacteria</taxon>
        <taxon>Bacillati</taxon>
        <taxon>Actinomycetota</taxon>
        <taxon>Actinomycetes</taxon>
        <taxon>Kitasatosporales</taxon>
        <taxon>Streptomycetaceae</taxon>
        <taxon>Streptomyces</taxon>
        <taxon>Streptomyces violaceoruber group</taxon>
    </lineage>
</organism>
<dbReference type="EMBL" id="CP020570">
    <property type="protein sequence ID" value="ARF63731.1"/>
    <property type="molecule type" value="Genomic_DNA"/>
</dbReference>
<accession>A0A1V0UF16</accession>
<reference evidence="3 4" key="1">
    <citation type="submission" date="2017-03" db="EMBL/GenBank/DDBJ databases">
        <title>Complete Genome Sequence of a natural compounds producer, Streptomyces violaceus S21.</title>
        <authorList>
            <person name="Zhong C."/>
            <person name="Zhao Z."/>
            <person name="Fu J."/>
            <person name="Zong G."/>
            <person name="Qin R."/>
            <person name="Cao G."/>
        </authorList>
    </citation>
    <scope>NUCLEOTIDE SEQUENCE [LARGE SCALE GENOMIC DNA]</scope>
    <source>
        <strain evidence="3 4">S21</strain>
    </source>
</reference>
<feature type="region of interest" description="Disordered" evidence="1">
    <location>
        <begin position="1"/>
        <end position="21"/>
    </location>
</feature>
<name>A0A1V0UF16_STRVN</name>
<evidence type="ECO:0000256" key="2">
    <source>
        <dbReference type="SAM" id="Phobius"/>
    </source>
</evidence>
<dbReference type="GeneID" id="63982154"/>
<evidence type="ECO:0000313" key="4">
    <source>
        <dbReference type="Proteomes" id="UP000192445"/>
    </source>
</evidence>
<dbReference type="OrthoDB" id="3874183at2"/>
<keyword evidence="2" id="KW-1133">Transmembrane helix</keyword>
<proteinExistence type="predicted"/>
<gene>
    <name evidence="3" type="ORF">B1H20_21880</name>
</gene>
<dbReference type="AlphaFoldDB" id="A0A1V0UF16"/>
<protein>
    <submittedName>
        <fullName evidence="3">Uncharacterized protein</fullName>
    </submittedName>
</protein>
<feature type="transmembrane region" description="Helical" evidence="2">
    <location>
        <begin position="36"/>
        <end position="58"/>
    </location>
</feature>
<dbReference type="Proteomes" id="UP000192445">
    <property type="component" value="Chromosome"/>
</dbReference>
<evidence type="ECO:0000256" key="1">
    <source>
        <dbReference type="SAM" id="MobiDB-lite"/>
    </source>
</evidence>
<feature type="compositionally biased region" description="Basic and acidic residues" evidence="1">
    <location>
        <begin position="102"/>
        <end position="111"/>
    </location>
</feature>
<keyword evidence="2" id="KW-0812">Transmembrane</keyword>
<dbReference type="RefSeq" id="WP_030112803.1">
    <property type="nucleotide sequence ID" value="NZ_CP020570.1"/>
</dbReference>
<evidence type="ECO:0000313" key="3">
    <source>
        <dbReference type="EMBL" id="ARF63731.1"/>
    </source>
</evidence>
<feature type="compositionally biased region" description="Gly residues" evidence="1">
    <location>
        <begin position="1"/>
        <end position="16"/>
    </location>
</feature>
<dbReference type="STRING" id="1935.B1H20_21880"/>
<feature type="compositionally biased region" description="Low complexity" evidence="1">
    <location>
        <begin position="86"/>
        <end position="95"/>
    </location>
</feature>
<sequence length="283" mass="29030">MSFGQGGASWGPGDGGTPDWAALADQSAARARRKRLLMIGGGVLATVAIGAIVTTAVVTSNDNGRNKADKSASQLPAPAELPEETSAPAPSFSSVAPPPPPDPKEYISSAEKDKAPVTVDGFYPGKRLAMGDRLYLKGATSSSAKCATGTQGALGTVLTNNGCTQLLRATYRKDGVAMTVGVAVFATEARAKKAVDQASGGLASLSGEGVGAFCRGGTVCLRTSNSYGRYAYFTIGGFENGKRVTTADNAVYAVNKDLTNFTFRQIHQRGRTQASQAAAAPNG</sequence>
<keyword evidence="2" id="KW-0472">Membrane</keyword>
<feature type="region of interest" description="Disordered" evidence="1">
    <location>
        <begin position="61"/>
        <end position="111"/>
    </location>
</feature>
<dbReference type="KEGG" id="svu:B1H20_21880"/>